<protein>
    <submittedName>
        <fullName evidence="10">Cytochrome c</fullName>
    </submittedName>
</protein>
<organism evidence="10 11">
    <name type="scientific">Paenibacillus sabuli</name>
    <dbReference type="NCBI Taxonomy" id="2772509"/>
    <lineage>
        <taxon>Bacteria</taxon>
        <taxon>Bacillati</taxon>
        <taxon>Bacillota</taxon>
        <taxon>Bacilli</taxon>
        <taxon>Bacillales</taxon>
        <taxon>Paenibacillaceae</taxon>
        <taxon>Paenibacillus</taxon>
    </lineage>
</organism>
<dbReference type="PIRSF" id="PIRSF000025">
    <property type="entry name" value="Cytc_Bsub_c550"/>
    <property type="match status" value="1"/>
</dbReference>
<gene>
    <name evidence="10" type="ORF">IDH44_21295</name>
</gene>
<keyword evidence="11" id="KW-1185">Reference proteome</keyword>
<feature type="binding site" description="covalent" evidence="6">
    <location>
        <position position="63"/>
    </location>
    <ligand>
        <name>heme c</name>
        <dbReference type="ChEBI" id="CHEBI:61717"/>
    </ligand>
</feature>
<dbReference type="GO" id="GO:0016020">
    <property type="term" value="C:membrane"/>
    <property type="evidence" value="ECO:0007669"/>
    <property type="project" value="InterPro"/>
</dbReference>
<sequence>MKGWKYKAAVALTGVVLLAGCGGGGANENNTAPPAGNNNNAGGAENADVAAAETIYKQNCLACHGADLEGRAGPNLQKVGGKYDEQELINLITNGRGGMPAFKDTLDESQIQEVSAWLAAKK</sequence>
<dbReference type="PANTHER" id="PTHR37823">
    <property type="entry name" value="CYTOCHROME C-553-LIKE"/>
    <property type="match status" value="1"/>
</dbReference>
<evidence type="ECO:0000256" key="3">
    <source>
        <dbReference type="ARBA" id="ARBA00022723"/>
    </source>
</evidence>
<evidence type="ECO:0000313" key="10">
    <source>
        <dbReference type="EMBL" id="MBD2847736.1"/>
    </source>
</evidence>
<feature type="signal peptide" evidence="8">
    <location>
        <begin position="1"/>
        <end position="26"/>
    </location>
</feature>
<reference evidence="10" key="1">
    <citation type="submission" date="2020-09" db="EMBL/GenBank/DDBJ databases">
        <title>A novel bacterium of genus Paenibacillus, isolated from South China Sea.</title>
        <authorList>
            <person name="Huang H."/>
            <person name="Mo K."/>
            <person name="Hu Y."/>
        </authorList>
    </citation>
    <scope>NUCLEOTIDE SEQUENCE</scope>
    <source>
        <strain evidence="10">IB182496</strain>
    </source>
</reference>
<keyword evidence="1" id="KW-0813">Transport</keyword>
<dbReference type="InterPro" id="IPR036909">
    <property type="entry name" value="Cyt_c-like_dom_sf"/>
</dbReference>
<comment type="caution">
    <text evidence="10">The sequence shown here is derived from an EMBL/GenBank/DDBJ whole genome shotgun (WGS) entry which is preliminary data.</text>
</comment>
<dbReference type="Proteomes" id="UP000621560">
    <property type="component" value="Unassembled WGS sequence"/>
</dbReference>
<evidence type="ECO:0000259" key="9">
    <source>
        <dbReference type="PROSITE" id="PS51007"/>
    </source>
</evidence>
<keyword evidence="4" id="KW-0249">Electron transport</keyword>
<feature type="binding site" description="covalent" evidence="6">
    <location>
        <position position="60"/>
    </location>
    <ligand>
        <name>heme c</name>
        <dbReference type="ChEBI" id="CHEBI:61717"/>
    </ligand>
</feature>
<evidence type="ECO:0000256" key="2">
    <source>
        <dbReference type="ARBA" id="ARBA00022617"/>
    </source>
</evidence>
<dbReference type="Gene3D" id="1.10.760.10">
    <property type="entry name" value="Cytochrome c-like domain"/>
    <property type="match status" value="1"/>
</dbReference>
<evidence type="ECO:0000256" key="6">
    <source>
        <dbReference type="PIRSR" id="PIRSR000025-1"/>
    </source>
</evidence>
<evidence type="ECO:0000313" key="11">
    <source>
        <dbReference type="Proteomes" id="UP000621560"/>
    </source>
</evidence>
<evidence type="ECO:0000256" key="8">
    <source>
        <dbReference type="SAM" id="SignalP"/>
    </source>
</evidence>
<dbReference type="EMBL" id="JACXIZ010000044">
    <property type="protein sequence ID" value="MBD2847736.1"/>
    <property type="molecule type" value="Genomic_DNA"/>
</dbReference>
<dbReference type="Pfam" id="PF13442">
    <property type="entry name" value="Cytochrome_CBB3"/>
    <property type="match status" value="1"/>
</dbReference>
<dbReference type="SUPFAM" id="SSF46626">
    <property type="entry name" value="Cytochrome c"/>
    <property type="match status" value="1"/>
</dbReference>
<evidence type="ECO:0000256" key="1">
    <source>
        <dbReference type="ARBA" id="ARBA00022448"/>
    </source>
</evidence>
<feature type="binding site" description="axial binding residue" evidence="7">
    <location>
        <position position="99"/>
    </location>
    <ligand>
        <name>heme c</name>
        <dbReference type="ChEBI" id="CHEBI:61717"/>
    </ligand>
    <ligandPart>
        <name>Fe</name>
        <dbReference type="ChEBI" id="CHEBI:18248"/>
    </ligandPart>
</feature>
<dbReference type="InterPro" id="IPR051811">
    <property type="entry name" value="Cytochrome_c550/c551-like"/>
</dbReference>
<evidence type="ECO:0000256" key="7">
    <source>
        <dbReference type="PIRSR" id="PIRSR000025-2"/>
    </source>
</evidence>
<feature type="chain" id="PRO_5037747994" evidence="8">
    <location>
        <begin position="27"/>
        <end position="122"/>
    </location>
</feature>
<dbReference type="PRINTS" id="PR00605">
    <property type="entry name" value="CYTCHROMECIC"/>
</dbReference>
<keyword evidence="2 6" id="KW-0349">Heme</keyword>
<dbReference type="AlphaFoldDB" id="A0A927BVR4"/>
<keyword evidence="5 7" id="KW-0408">Iron</keyword>
<comment type="PTM">
    <text evidence="6">Binds 1 heme c group covalently per subunit.</text>
</comment>
<dbReference type="InterPro" id="IPR009056">
    <property type="entry name" value="Cyt_c-like_dom"/>
</dbReference>
<dbReference type="PROSITE" id="PS51257">
    <property type="entry name" value="PROKAR_LIPOPROTEIN"/>
    <property type="match status" value="1"/>
</dbReference>
<keyword evidence="3 7" id="KW-0479">Metal-binding</keyword>
<name>A0A927BVR4_9BACL</name>
<feature type="binding site" description="axial binding residue" evidence="7">
    <location>
        <position position="64"/>
    </location>
    <ligand>
        <name>heme c</name>
        <dbReference type="ChEBI" id="CHEBI:61717"/>
    </ligand>
    <ligandPart>
        <name>Fe</name>
        <dbReference type="ChEBI" id="CHEBI:18248"/>
    </ligandPart>
</feature>
<dbReference type="GO" id="GO:0020037">
    <property type="term" value="F:heme binding"/>
    <property type="evidence" value="ECO:0007669"/>
    <property type="project" value="InterPro"/>
</dbReference>
<keyword evidence="8" id="KW-0732">Signal</keyword>
<dbReference type="PANTHER" id="PTHR37823:SF4">
    <property type="entry name" value="MENAQUINOL-CYTOCHROME C REDUCTASE CYTOCHROME B_C SUBUNIT"/>
    <property type="match status" value="1"/>
</dbReference>
<dbReference type="RefSeq" id="WP_190920840.1">
    <property type="nucleotide sequence ID" value="NZ_JACXIZ010000044.1"/>
</dbReference>
<dbReference type="GO" id="GO:0009055">
    <property type="term" value="F:electron transfer activity"/>
    <property type="evidence" value="ECO:0007669"/>
    <property type="project" value="InterPro"/>
</dbReference>
<evidence type="ECO:0000256" key="5">
    <source>
        <dbReference type="ARBA" id="ARBA00023004"/>
    </source>
</evidence>
<proteinExistence type="predicted"/>
<dbReference type="GO" id="GO:0005506">
    <property type="term" value="F:iron ion binding"/>
    <property type="evidence" value="ECO:0007669"/>
    <property type="project" value="InterPro"/>
</dbReference>
<accession>A0A927BVR4</accession>
<feature type="domain" description="Cytochrome c" evidence="9">
    <location>
        <begin position="47"/>
        <end position="122"/>
    </location>
</feature>
<evidence type="ECO:0000256" key="4">
    <source>
        <dbReference type="ARBA" id="ARBA00022982"/>
    </source>
</evidence>
<dbReference type="InterPro" id="IPR012218">
    <property type="entry name" value="Cyt_c_BACSU-c550-type"/>
</dbReference>
<dbReference type="InterPro" id="IPR008168">
    <property type="entry name" value="Cyt_C_IC"/>
</dbReference>
<dbReference type="PROSITE" id="PS51007">
    <property type="entry name" value="CYTC"/>
    <property type="match status" value="1"/>
</dbReference>